<evidence type="ECO:0000259" key="2">
    <source>
        <dbReference type="Pfam" id="PF09816"/>
    </source>
</evidence>
<name>S3BTD9_OPHP1</name>
<dbReference type="Pfam" id="PF09816">
    <property type="entry name" value="EAF"/>
    <property type="match status" value="1"/>
</dbReference>
<dbReference type="eggNOG" id="ENOG502SEGQ">
    <property type="taxonomic scope" value="Eukaryota"/>
</dbReference>
<feature type="compositionally biased region" description="Acidic residues" evidence="1">
    <location>
        <begin position="424"/>
        <end position="436"/>
    </location>
</feature>
<dbReference type="AlphaFoldDB" id="S3BTD9"/>
<feature type="compositionally biased region" description="Acidic residues" evidence="1">
    <location>
        <begin position="519"/>
        <end position="533"/>
    </location>
</feature>
<feature type="compositionally biased region" description="Low complexity" evidence="1">
    <location>
        <begin position="383"/>
        <end position="415"/>
    </location>
</feature>
<feature type="compositionally biased region" description="Basic and acidic residues" evidence="1">
    <location>
        <begin position="347"/>
        <end position="366"/>
    </location>
</feature>
<evidence type="ECO:0000313" key="3">
    <source>
        <dbReference type="EMBL" id="EPE04539.1"/>
    </source>
</evidence>
<sequence>MATSSQALARAGLIDPTKPGSYPVVLGDDIRRSSDDSTDRVFTGIRYNFKPKHLTDKTTQKTSTLTPSGDGDFDVTFRDNSGGRYIFAGQRVTKGGKYVLVFDSKGRKFILHRLDSLFVMNMTDTPTDHDTDGLKKKHPYIDALTKRPRPRGATPLARRPMMKKAPSGPMRPMQKSSSRPPPKPTVLRSSHEIKKKDKRVLLSVPTQEPERETKAAKEIREQREAIIVKDARSSKEARETPNGKEKNGSDSSGSSNSPLGSSSRDARDPAMMKSRGAAFPARPKESSKLWRETKASPDSKPADYGSGDDYKSRSIDVKSFKGPKASESAKSKLAERPNKATTTSKGSSKEVVKDTVRVATRKDTGKDASTPRGKEGSKTGTPASTNSKTGKSASKAKASAPLSLPMPEAAAAAPAPKKKRRDWEEEDDEEEEDDDFGFVIEYPEGPSHPVRSAASANARNGAASTPQLHMTSFAEFANGGDGEEEDDGFWDVTKDDKNTAATPAPTPGKSSKSSGHNADDDEADLEAQLEEELNKEMGAGAGADVDAAFEAELEAEFFASESESEISEEE</sequence>
<dbReference type="HOGENOM" id="CLU_423455_0_0_1"/>
<feature type="compositionally biased region" description="Basic and acidic residues" evidence="1">
    <location>
        <begin position="327"/>
        <end position="338"/>
    </location>
</feature>
<dbReference type="Proteomes" id="UP000016923">
    <property type="component" value="Unassembled WGS sequence"/>
</dbReference>
<reference evidence="3 4" key="1">
    <citation type="journal article" date="2013" name="BMC Genomics">
        <title>The genome and transcriptome of the pine saprophyte Ophiostoma piceae, and a comparison with the bark beetle-associated pine pathogen Grosmannia clavigera.</title>
        <authorList>
            <person name="Haridas S."/>
            <person name="Wang Y."/>
            <person name="Lim L."/>
            <person name="Massoumi Alamouti S."/>
            <person name="Jackman S."/>
            <person name="Docking R."/>
            <person name="Robertson G."/>
            <person name="Birol I."/>
            <person name="Bohlmann J."/>
            <person name="Breuil C."/>
        </authorList>
    </citation>
    <scope>NUCLEOTIDE SEQUENCE [LARGE SCALE GENOMIC DNA]</scope>
    <source>
        <strain evidence="3 4">UAMH 11346</strain>
    </source>
</reference>
<feature type="compositionally biased region" description="Basic and acidic residues" evidence="1">
    <location>
        <begin position="282"/>
        <end position="301"/>
    </location>
</feature>
<feature type="compositionally biased region" description="Basic and acidic residues" evidence="1">
    <location>
        <begin position="308"/>
        <end position="319"/>
    </location>
</feature>
<dbReference type="InterPro" id="IPR019194">
    <property type="entry name" value="Tscrpt_elong_fac_Eaf_N"/>
</dbReference>
<dbReference type="OrthoDB" id="125903at2759"/>
<dbReference type="VEuPathDB" id="FungiDB:F503_03601"/>
<dbReference type="STRING" id="1262450.S3BTD9"/>
<evidence type="ECO:0000313" key="4">
    <source>
        <dbReference type="Proteomes" id="UP000016923"/>
    </source>
</evidence>
<feature type="compositionally biased region" description="Basic and acidic residues" evidence="1">
    <location>
        <begin position="208"/>
        <end position="248"/>
    </location>
</feature>
<protein>
    <submittedName>
        <fullName evidence="3">Ell-associated factor</fullName>
    </submittedName>
</protein>
<proteinExistence type="predicted"/>
<evidence type="ECO:0000256" key="1">
    <source>
        <dbReference type="SAM" id="MobiDB-lite"/>
    </source>
</evidence>
<keyword evidence="4" id="KW-1185">Reference proteome</keyword>
<feature type="compositionally biased region" description="Low complexity" evidence="1">
    <location>
        <begin position="249"/>
        <end position="263"/>
    </location>
</feature>
<feature type="region of interest" description="Disordered" evidence="1">
    <location>
        <begin position="128"/>
        <end position="543"/>
    </location>
</feature>
<dbReference type="EMBL" id="KE148160">
    <property type="protein sequence ID" value="EPE04539.1"/>
    <property type="molecule type" value="Genomic_DNA"/>
</dbReference>
<accession>S3BTD9</accession>
<feature type="domain" description="Transcription elongation factor Eaf N-terminal" evidence="2">
    <location>
        <begin position="22"/>
        <end position="126"/>
    </location>
</feature>
<organism evidence="3 4">
    <name type="scientific">Ophiostoma piceae (strain UAMH 11346)</name>
    <name type="common">Sap stain fungus</name>
    <dbReference type="NCBI Taxonomy" id="1262450"/>
    <lineage>
        <taxon>Eukaryota</taxon>
        <taxon>Fungi</taxon>
        <taxon>Dikarya</taxon>
        <taxon>Ascomycota</taxon>
        <taxon>Pezizomycotina</taxon>
        <taxon>Sordariomycetes</taxon>
        <taxon>Sordariomycetidae</taxon>
        <taxon>Ophiostomatales</taxon>
        <taxon>Ophiostomataceae</taxon>
        <taxon>Ophiostoma</taxon>
    </lineage>
</organism>
<feature type="compositionally biased region" description="Low complexity" evidence="1">
    <location>
        <begin position="451"/>
        <end position="464"/>
    </location>
</feature>
<gene>
    <name evidence="3" type="ORF">F503_03601</name>
</gene>